<dbReference type="EMBL" id="JBFAUJ010000018">
    <property type="protein sequence ID" value="MEV8464038.1"/>
    <property type="molecule type" value="Genomic_DNA"/>
</dbReference>
<accession>A0ABV3L112</accession>
<organism evidence="1 2">
    <name type="scientific">Streptomyces griseosporeus</name>
    <dbReference type="NCBI Taxonomy" id="1910"/>
    <lineage>
        <taxon>Bacteria</taxon>
        <taxon>Bacillati</taxon>
        <taxon>Actinomycetota</taxon>
        <taxon>Actinomycetes</taxon>
        <taxon>Kitasatosporales</taxon>
        <taxon>Streptomycetaceae</taxon>
        <taxon>Streptomyces</taxon>
    </lineage>
</organism>
<evidence type="ECO:0000313" key="2">
    <source>
        <dbReference type="Proteomes" id="UP001553148"/>
    </source>
</evidence>
<evidence type="ECO:0000313" key="1">
    <source>
        <dbReference type="EMBL" id="MEV8464038.1"/>
    </source>
</evidence>
<gene>
    <name evidence="1" type="ORF">AB0470_31390</name>
</gene>
<sequence>MTYALDSGAEGGWHGQASIVLGWFLTSTGMDPDDAARAVERAIGGRLSRGRAGAISPVGREP</sequence>
<dbReference type="Proteomes" id="UP001553148">
    <property type="component" value="Unassembled WGS sequence"/>
</dbReference>
<reference evidence="1 2" key="1">
    <citation type="submission" date="2024-06" db="EMBL/GenBank/DDBJ databases">
        <title>The Natural Products Discovery Center: Release of the First 8490 Sequenced Strains for Exploring Actinobacteria Biosynthetic Diversity.</title>
        <authorList>
            <person name="Kalkreuter E."/>
            <person name="Kautsar S.A."/>
            <person name="Yang D."/>
            <person name="Bader C.D."/>
            <person name="Teijaro C.N."/>
            <person name="Fluegel L."/>
            <person name="Davis C.M."/>
            <person name="Simpson J.R."/>
            <person name="Lauterbach L."/>
            <person name="Steele A.D."/>
            <person name="Gui C."/>
            <person name="Meng S."/>
            <person name="Li G."/>
            <person name="Viehrig K."/>
            <person name="Ye F."/>
            <person name="Su P."/>
            <person name="Kiefer A.F."/>
            <person name="Nichols A."/>
            <person name="Cepeda A.J."/>
            <person name="Yan W."/>
            <person name="Fan B."/>
            <person name="Jiang Y."/>
            <person name="Adhikari A."/>
            <person name="Zheng C.-J."/>
            <person name="Schuster L."/>
            <person name="Cowan T.M."/>
            <person name="Smanski M.J."/>
            <person name="Chevrette M.G."/>
            <person name="De Carvalho L.P.S."/>
            <person name="Shen B."/>
        </authorList>
    </citation>
    <scope>NUCLEOTIDE SEQUENCE [LARGE SCALE GENOMIC DNA]</scope>
    <source>
        <strain evidence="1 2">NPDC052360</strain>
    </source>
</reference>
<comment type="caution">
    <text evidence="1">The sequence shown here is derived from an EMBL/GenBank/DDBJ whole genome shotgun (WGS) entry which is preliminary data.</text>
</comment>
<keyword evidence="2" id="KW-1185">Reference proteome</keyword>
<protein>
    <submittedName>
        <fullName evidence="1">Uncharacterized protein</fullName>
    </submittedName>
</protein>
<proteinExistence type="predicted"/>
<name>A0ABV3L112_STRGS</name>
<dbReference type="RefSeq" id="WP_162655392.1">
    <property type="nucleotide sequence ID" value="NZ_JBFAUJ010000018.1"/>
</dbReference>